<dbReference type="InterPro" id="IPR041465">
    <property type="entry name" value="SfsA_N"/>
</dbReference>
<evidence type="ECO:0000313" key="4">
    <source>
        <dbReference type="EMBL" id="MEQ2471590.1"/>
    </source>
</evidence>
<dbReference type="PANTHER" id="PTHR30545">
    <property type="entry name" value="SUGAR FERMENTATION STIMULATION PROTEIN A"/>
    <property type="match status" value="1"/>
</dbReference>
<keyword evidence="5" id="KW-1185">Reference proteome</keyword>
<name>A0ABV1FFM9_9FIRM</name>
<protein>
    <recommendedName>
        <fullName evidence="1">Sugar fermentation stimulation protein homolog</fullName>
    </recommendedName>
</protein>
<dbReference type="CDD" id="cd22359">
    <property type="entry name" value="SfsA-like_bacterial"/>
    <property type="match status" value="1"/>
</dbReference>
<evidence type="ECO:0000259" key="2">
    <source>
        <dbReference type="Pfam" id="PF03749"/>
    </source>
</evidence>
<organism evidence="4 5">
    <name type="scientific">Laedolimicola intestinihominis</name>
    <dbReference type="NCBI Taxonomy" id="3133166"/>
    <lineage>
        <taxon>Bacteria</taxon>
        <taxon>Bacillati</taxon>
        <taxon>Bacillota</taxon>
        <taxon>Clostridia</taxon>
        <taxon>Lachnospirales</taxon>
        <taxon>Lachnospiraceae</taxon>
        <taxon>Laedolimicola</taxon>
    </lineage>
</organism>
<reference evidence="4 5" key="1">
    <citation type="submission" date="2024-03" db="EMBL/GenBank/DDBJ databases">
        <title>Human intestinal bacterial collection.</title>
        <authorList>
            <person name="Pauvert C."/>
            <person name="Hitch T.C.A."/>
            <person name="Clavel T."/>
        </authorList>
    </citation>
    <scope>NUCLEOTIDE SEQUENCE [LARGE SCALE GENOMIC DNA]</scope>
    <source>
        <strain evidence="4 5">CLA-AA-H132</strain>
    </source>
</reference>
<accession>A0ABV1FFM9</accession>
<dbReference type="Proteomes" id="UP001438008">
    <property type="component" value="Unassembled WGS sequence"/>
</dbReference>
<gene>
    <name evidence="1 4" type="primary">sfsA</name>
    <name evidence="4" type="ORF">WMO29_03670</name>
</gene>
<feature type="domain" description="SfsA N-terminal OB" evidence="3">
    <location>
        <begin position="12"/>
        <end position="76"/>
    </location>
</feature>
<evidence type="ECO:0000256" key="1">
    <source>
        <dbReference type="HAMAP-Rule" id="MF_00095"/>
    </source>
</evidence>
<dbReference type="Pfam" id="PF03749">
    <property type="entry name" value="SfsA"/>
    <property type="match status" value="1"/>
</dbReference>
<dbReference type="Gene3D" id="2.40.50.580">
    <property type="match status" value="1"/>
</dbReference>
<dbReference type="InterPro" id="IPR040452">
    <property type="entry name" value="SfsA_C"/>
</dbReference>
<dbReference type="PANTHER" id="PTHR30545:SF2">
    <property type="entry name" value="SUGAR FERMENTATION STIMULATION PROTEIN A"/>
    <property type="match status" value="1"/>
</dbReference>
<evidence type="ECO:0000313" key="5">
    <source>
        <dbReference type="Proteomes" id="UP001438008"/>
    </source>
</evidence>
<feature type="domain" description="Sugar fermentation stimulation protein C-terminal" evidence="2">
    <location>
        <begin position="80"/>
        <end position="214"/>
    </location>
</feature>
<proteinExistence type="inferred from homology"/>
<sequence>MKYEHMEPARFVSRSNRFVAYVEQNGQQEICHVKNTGRCKELLIPGAELYVQRFDNPARKTALDLVSVKKSKQWVNMDSQAPNKVVAEWLKAGGLGMTDIFVKPECKYGNSRFDFYLEYEGRKAFMEVKGVTLEEDGVARFPDAPTERGVKHIEELMHCIEAGYDAYICFVIQMKGVTRLEPNDRTHPAFGEALRRAAKAGVRVLAYDCLVKPDELKIDKKIEVCL</sequence>
<dbReference type="InterPro" id="IPR005224">
    <property type="entry name" value="SfsA"/>
</dbReference>
<comment type="similarity">
    <text evidence="1">Belongs to the SfsA family.</text>
</comment>
<dbReference type="EMBL" id="JBBMFE010000002">
    <property type="protein sequence ID" value="MEQ2471590.1"/>
    <property type="molecule type" value="Genomic_DNA"/>
</dbReference>
<dbReference type="HAMAP" id="MF_00095">
    <property type="entry name" value="SfsA"/>
    <property type="match status" value="1"/>
</dbReference>
<evidence type="ECO:0000259" key="3">
    <source>
        <dbReference type="Pfam" id="PF17746"/>
    </source>
</evidence>
<comment type="caution">
    <text evidence="4">The sequence shown here is derived from an EMBL/GenBank/DDBJ whole genome shotgun (WGS) entry which is preliminary data.</text>
</comment>
<dbReference type="NCBIfam" id="TIGR00230">
    <property type="entry name" value="sfsA"/>
    <property type="match status" value="1"/>
</dbReference>
<dbReference type="Gene3D" id="3.40.1350.60">
    <property type="match status" value="1"/>
</dbReference>
<dbReference type="Pfam" id="PF17746">
    <property type="entry name" value="SfsA_N"/>
    <property type="match status" value="1"/>
</dbReference>